<dbReference type="Proteomes" id="UP001165064">
    <property type="component" value="Unassembled WGS sequence"/>
</dbReference>
<sequence>MQPAILISISSFLDAKKVKRAVHVYQLVATSSTIDSSNSSSALSSFIPSISRSSILSSLIPSTSGSSTASNSASSSIAIPSASGSCAGTSTSECSSNCANAVSAAEACFQLTGYDTDCLCKTSKFSGYAIDCLGCAIGLWDNFGALLNEPLELCSLATSPTGSITCSSTIGSSSSVGSSSTPITSSLAIYL</sequence>
<protein>
    <submittedName>
        <fullName evidence="1">Unnamed protein product</fullName>
    </submittedName>
</protein>
<comment type="caution">
    <text evidence="1">The sequence shown here is derived from an EMBL/GenBank/DDBJ whole genome shotgun (WGS) entry which is preliminary data.</text>
</comment>
<organism evidence="1 2">
    <name type="scientific">Ambrosiozyma monospora</name>
    <name type="common">Yeast</name>
    <name type="synonym">Endomycopsis monosporus</name>
    <dbReference type="NCBI Taxonomy" id="43982"/>
    <lineage>
        <taxon>Eukaryota</taxon>
        <taxon>Fungi</taxon>
        <taxon>Dikarya</taxon>
        <taxon>Ascomycota</taxon>
        <taxon>Saccharomycotina</taxon>
        <taxon>Pichiomycetes</taxon>
        <taxon>Pichiales</taxon>
        <taxon>Pichiaceae</taxon>
        <taxon>Ambrosiozyma</taxon>
    </lineage>
</organism>
<evidence type="ECO:0000313" key="2">
    <source>
        <dbReference type="Proteomes" id="UP001165064"/>
    </source>
</evidence>
<gene>
    <name evidence="1" type="ORF">Amon02_000879200</name>
</gene>
<keyword evidence="2" id="KW-1185">Reference proteome</keyword>
<dbReference type="EMBL" id="BSXS01007936">
    <property type="protein sequence ID" value="GME90863.1"/>
    <property type="molecule type" value="Genomic_DNA"/>
</dbReference>
<proteinExistence type="predicted"/>
<accession>A0ACB5TL36</accession>
<evidence type="ECO:0000313" key="1">
    <source>
        <dbReference type="EMBL" id="GME90863.1"/>
    </source>
</evidence>
<name>A0ACB5TL36_AMBMO</name>
<reference evidence="1" key="1">
    <citation type="submission" date="2023-04" db="EMBL/GenBank/DDBJ databases">
        <title>Ambrosiozyma monospora NBRC 10751.</title>
        <authorList>
            <person name="Ichikawa N."/>
            <person name="Sato H."/>
            <person name="Tonouchi N."/>
        </authorList>
    </citation>
    <scope>NUCLEOTIDE SEQUENCE</scope>
    <source>
        <strain evidence="1">NBRC 10751</strain>
    </source>
</reference>